<sequence>MSLQTNIEAIVAQQIGRSPQGLQGVAVWRGDRPVVIRVAPIVRKQPFPTTFWLTDPELNLVLDRLEAGGAIATLQSQVDADPAIAARMARDHRAHQALRQRLWTSTQAQEVANSAFANVFESRGIGGIEADDRIRCLHTWMASHLVVRNVIGEMTEPLLPEGLLDDLTKATD</sequence>
<name>F3KZS8_9GAMM</name>
<dbReference type="OrthoDB" id="5293413at2"/>
<reference evidence="1 2" key="1">
    <citation type="journal article" date="2011" name="J. Bacteriol.">
        <title>Genome sequence of strain IMCC3088, a proteorhodopsin-containing marine bacterium belonging to the OM60/NOR5 clade.</title>
        <authorList>
            <person name="Jang Y."/>
            <person name="Oh H.M."/>
            <person name="Kang I."/>
            <person name="Lee K."/>
            <person name="Yang S.J."/>
            <person name="Cho J.C."/>
        </authorList>
    </citation>
    <scope>NUCLEOTIDE SEQUENCE [LARGE SCALE GENOMIC DNA]</scope>
    <source>
        <strain evidence="1 2">IMCC3088</strain>
    </source>
</reference>
<dbReference type="PANTHER" id="PTHR37163:SF1">
    <property type="entry name" value="DUF501 DOMAIN-CONTAINING PROTEIN"/>
    <property type="match status" value="1"/>
</dbReference>
<accession>F3KZS8</accession>
<dbReference type="Pfam" id="PF04417">
    <property type="entry name" value="DUF501"/>
    <property type="match status" value="1"/>
</dbReference>
<dbReference type="eggNOG" id="COG1507">
    <property type="taxonomic scope" value="Bacteria"/>
</dbReference>
<gene>
    <name evidence="1" type="ORF">IMCC3088_485</name>
</gene>
<proteinExistence type="predicted"/>
<dbReference type="AlphaFoldDB" id="F3KZS8"/>
<evidence type="ECO:0008006" key="3">
    <source>
        <dbReference type="Google" id="ProtNLM"/>
    </source>
</evidence>
<dbReference type="PANTHER" id="PTHR37163">
    <property type="entry name" value="CONSERVED PROTEIN"/>
    <property type="match status" value="1"/>
</dbReference>
<dbReference type="InterPro" id="IPR007511">
    <property type="entry name" value="DUF501"/>
</dbReference>
<dbReference type="STRING" id="2518989.IMCC3088_485"/>
<dbReference type="RefSeq" id="WP_009574919.1">
    <property type="nucleotide sequence ID" value="NZ_AEIG01000014.1"/>
</dbReference>
<protein>
    <recommendedName>
        <fullName evidence="3">DUF501 domain-containing protein</fullName>
    </recommendedName>
</protein>
<dbReference type="EMBL" id="AEIG01000014">
    <property type="protein sequence ID" value="EGG30507.1"/>
    <property type="molecule type" value="Genomic_DNA"/>
</dbReference>
<dbReference type="Proteomes" id="UP000005615">
    <property type="component" value="Unassembled WGS sequence"/>
</dbReference>
<evidence type="ECO:0000313" key="2">
    <source>
        <dbReference type="Proteomes" id="UP000005615"/>
    </source>
</evidence>
<keyword evidence="2" id="KW-1185">Reference proteome</keyword>
<organism evidence="1 2">
    <name type="scientific">Aequoribacter fuscus</name>
    <dbReference type="NCBI Taxonomy" id="2518989"/>
    <lineage>
        <taxon>Bacteria</taxon>
        <taxon>Pseudomonadati</taxon>
        <taxon>Pseudomonadota</taxon>
        <taxon>Gammaproteobacteria</taxon>
        <taxon>Cellvibrionales</taxon>
        <taxon>Halieaceae</taxon>
        <taxon>Aequoribacter</taxon>
    </lineage>
</organism>
<comment type="caution">
    <text evidence="1">The sequence shown here is derived from an EMBL/GenBank/DDBJ whole genome shotgun (WGS) entry which is preliminary data.</text>
</comment>
<evidence type="ECO:0000313" key="1">
    <source>
        <dbReference type="EMBL" id="EGG30507.1"/>
    </source>
</evidence>